<dbReference type="InterPro" id="IPR036179">
    <property type="entry name" value="Ig-like_dom_sf"/>
</dbReference>
<dbReference type="SMART" id="SM00408">
    <property type="entry name" value="IGc2"/>
    <property type="match status" value="1"/>
</dbReference>
<keyword evidence="6" id="KW-0472">Membrane</keyword>
<keyword evidence="2 4" id="KW-1015">Disulfide bond</keyword>
<reference evidence="11" key="1">
    <citation type="submission" date="2022-01" db="EMBL/GenBank/DDBJ databases">
        <authorList>
            <person name="Braso-Vives M."/>
        </authorList>
    </citation>
    <scope>NUCLEOTIDE SEQUENCE</scope>
</reference>
<evidence type="ECO:0000259" key="8">
    <source>
        <dbReference type="PROSITE" id="PS50835"/>
    </source>
</evidence>
<dbReference type="PROSITE" id="PS50835">
    <property type="entry name" value="IG_LIKE"/>
    <property type="match status" value="1"/>
</dbReference>
<dbReference type="InterPro" id="IPR003582">
    <property type="entry name" value="ShKT_dom"/>
</dbReference>
<evidence type="ECO:0000313" key="11">
    <source>
        <dbReference type="EMBL" id="CAH1230941.1"/>
    </source>
</evidence>
<dbReference type="SMART" id="SM00254">
    <property type="entry name" value="ShKT"/>
    <property type="match status" value="1"/>
</dbReference>
<dbReference type="PANTHER" id="PTHR14002">
    <property type="entry name" value="ENDOGLIN/TGF-BETA RECEPTOR TYPE III"/>
    <property type="match status" value="1"/>
</dbReference>
<evidence type="ECO:0000256" key="6">
    <source>
        <dbReference type="SAM" id="Phobius"/>
    </source>
</evidence>
<keyword evidence="1 7" id="KW-0732">Signal</keyword>
<dbReference type="Gene3D" id="2.60.40.4100">
    <property type="entry name" value="Zona pellucida, ZP-C domain"/>
    <property type="match status" value="1"/>
</dbReference>
<comment type="caution">
    <text evidence="4">Lacks conserved residue(s) required for the propagation of feature annotation.</text>
</comment>
<dbReference type="SMART" id="SM00241">
    <property type="entry name" value="ZP"/>
    <property type="match status" value="1"/>
</dbReference>
<evidence type="ECO:0000259" key="10">
    <source>
        <dbReference type="PROSITE" id="PS51670"/>
    </source>
</evidence>
<dbReference type="InterPro" id="IPR003599">
    <property type="entry name" value="Ig_sub"/>
</dbReference>
<feature type="domain" description="ShKT" evidence="10">
    <location>
        <begin position="130"/>
        <end position="164"/>
    </location>
</feature>
<dbReference type="PROSITE" id="PS51670">
    <property type="entry name" value="SHKT"/>
    <property type="match status" value="1"/>
</dbReference>
<evidence type="ECO:0000256" key="2">
    <source>
        <dbReference type="ARBA" id="ARBA00023157"/>
    </source>
</evidence>
<dbReference type="InterPro" id="IPR048290">
    <property type="entry name" value="ZP_chr"/>
</dbReference>
<protein>
    <submittedName>
        <fullName evidence="11">OIT3 protein</fullName>
    </submittedName>
</protein>
<evidence type="ECO:0000256" key="3">
    <source>
        <dbReference type="ARBA" id="ARBA00023180"/>
    </source>
</evidence>
<dbReference type="Proteomes" id="UP000838412">
    <property type="component" value="Chromosome 1"/>
</dbReference>
<dbReference type="InterPro" id="IPR042235">
    <property type="entry name" value="ZP-C_dom"/>
</dbReference>
<dbReference type="PRINTS" id="PR00023">
    <property type="entry name" value="ZPELLUCIDA"/>
</dbReference>
<feature type="transmembrane region" description="Helical" evidence="6">
    <location>
        <begin position="803"/>
        <end position="827"/>
    </location>
</feature>
<dbReference type="Pfam" id="PF01549">
    <property type="entry name" value="ShK"/>
    <property type="match status" value="1"/>
</dbReference>
<dbReference type="EMBL" id="OV696686">
    <property type="protein sequence ID" value="CAH1230941.1"/>
    <property type="molecule type" value="Genomic_DNA"/>
</dbReference>
<evidence type="ECO:0000259" key="9">
    <source>
        <dbReference type="PROSITE" id="PS51034"/>
    </source>
</evidence>
<dbReference type="OrthoDB" id="6132182at2759"/>
<dbReference type="SMART" id="SM00409">
    <property type="entry name" value="IG"/>
    <property type="match status" value="1"/>
</dbReference>
<gene>
    <name evidence="11" type="primary">OIT3</name>
    <name evidence="11" type="ORF">BLAG_LOCUS1179</name>
</gene>
<keyword evidence="6" id="KW-1133">Transmembrane helix</keyword>
<keyword evidence="12" id="KW-1185">Reference proteome</keyword>
<keyword evidence="3" id="KW-0325">Glycoprotein</keyword>
<dbReference type="Pfam" id="PF23344">
    <property type="entry name" value="ZP-N"/>
    <property type="match status" value="1"/>
</dbReference>
<dbReference type="Pfam" id="PF00100">
    <property type="entry name" value="Zona_pellucida"/>
    <property type="match status" value="1"/>
</dbReference>
<evidence type="ECO:0000256" key="1">
    <source>
        <dbReference type="ARBA" id="ARBA00022729"/>
    </source>
</evidence>
<dbReference type="PANTHER" id="PTHR14002:SF43">
    <property type="entry name" value="DELTA-LIKE PROTEIN"/>
    <property type="match status" value="1"/>
</dbReference>
<evidence type="ECO:0000256" key="7">
    <source>
        <dbReference type="SAM" id="SignalP"/>
    </source>
</evidence>
<dbReference type="InterPro" id="IPR013783">
    <property type="entry name" value="Ig-like_fold"/>
</dbReference>
<dbReference type="InterPro" id="IPR055356">
    <property type="entry name" value="ZP-N"/>
</dbReference>
<accession>A0A8J9VZG3</accession>
<feature type="compositionally biased region" description="Basic and acidic residues" evidence="5">
    <location>
        <begin position="856"/>
        <end position="868"/>
    </location>
</feature>
<evidence type="ECO:0000256" key="4">
    <source>
        <dbReference type="PROSITE-ProRule" id="PRU01005"/>
    </source>
</evidence>
<dbReference type="Gene3D" id="2.60.40.10">
    <property type="entry name" value="Immunoglobulins"/>
    <property type="match status" value="1"/>
</dbReference>
<feature type="domain" description="Ig-like" evidence="8">
    <location>
        <begin position="36"/>
        <end position="120"/>
    </location>
</feature>
<dbReference type="Pfam" id="PF13927">
    <property type="entry name" value="Ig_3"/>
    <property type="match status" value="1"/>
</dbReference>
<sequence>MYADTMTGPCTSCYWKWAAMVLILATTSTVTAQVTPDIEVISAWPSANLYYQESLTLTCHGGGDPAPTYTWTRDSGSLPARAVVDEDAGTLTVAEATDSESGVYTCTADNGVGTATMNITVVGCPDVASCPDSNPFCPSWANSGQCQSNPGYMLRSCQLSCGVCFPNLGAHCTSKRRGRSWDTWQCADVTSVPEAVRTELNLHIFYQKYLHAYGIPILGSSILPDDALRRACYIVLFMLADRKDIRDSYYNNNGRAAIMAETEVTLDIPEHSNLDPFFNTRARGLGGTPSKPVSTGAEENVLCYSNDRYIAEDIFLSEFAHGMDLVGARLVIGDFKIRLRAAYDDALASGLWANTYAAETLDEYFAEGVQSFFNVNHERDPPDGIHNHVNTRAELQAYDPALYALIDEIFPCGNVIVKRCERDYVNSTMKMDCFSEHYQRAIVLGDEVWEKTPTTTTSTQGTTPTVPQTPSVSIAAQSTAVSKPVAPTTDSVVIDVQCDQSNMTLSIPLSVLTAVDVFNMHLLDPNCVGTVDGDLGVVTFHTNLQECGTRQETSGDDKFIFYNEAIANQVTHANGAVRGQPINIPFHCQFLGQYDVSHDGVIMYNIPSPRVRIVDANNSFTVEMQMYSSTDFGEPYDSFDFPIQVTPSDRLNFGLSVTSPLNNLELFARDCVSTPTTDPNDSPQVNIIDDGCQIDETLRKESALSNDKALYYSVEAFTFPRALDPSMVYLHCTMVICFKDDPDSRCKQGCIPATRRRRAASDGAESRVRRGSSRDTDVRIAQGPFEMKSKDDEAGAVPAAVPLGVAVGASVGVAGVMILVNVAVVLVKKRAGLSSGSKKRDDDSVGLDNIAFQAEGKTDKTDAADNKA</sequence>
<dbReference type="InterPro" id="IPR003598">
    <property type="entry name" value="Ig_sub2"/>
</dbReference>
<feature type="chain" id="PRO_5035440977" evidence="7">
    <location>
        <begin position="33"/>
        <end position="868"/>
    </location>
</feature>
<feature type="domain" description="ZP" evidence="9">
    <location>
        <begin position="497"/>
        <end position="753"/>
    </location>
</feature>
<feature type="region of interest" description="Disordered" evidence="5">
    <location>
        <begin position="834"/>
        <end position="868"/>
    </location>
</feature>
<organism evidence="11 12">
    <name type="scientific">Branchiostoma lanceolatum</name>
    <name type="common">Common lancelet</name>
    <name type="synonym">Amphioxus lanceolatum</name>
    <dbReference type="NCBI Taxonomy" id="7740"/>
    <lineage>
        <taxon>Eukaryota</taxon>
        <taxon>Metazoa</taxon>
        <taxon>Chordata</taxon>
        <taxon>Cephalochordata</taxon>
        <taxon>Leptocardii</taxon>
        <taxon>Amphioxiformes</taxon>
        <taxon>Branchiostomatidae</taxon>
        <taxon>Branchiostoma</taxon>
    </lineage>
</organism>
<name>A0A8J9VZG3_BRALA</name>
<feature type="disulfide bond" evidence="4">
    <location>
        <begin position="130"/>
        <end position="164"/>
    </location>
</feature>
<keyword evidence="6" id="KW-0812">Transmembrane</keyword>
<dbReference type="PROSITE" id="PS51034">
    <property type="entry name" value="ZP_2"/>
    <property type="match status" value="1"/>
</dbReference>
<evidence type="ECO:0000256" key="5">
    <source>
        <dbReference type="SAM" id="MobiDB-lite"/>
    </source>
</evidence>
<dbReference type="Gene3D" id="2.60.40.3210">
    <property type="entry name" value="Zona pellucida, ZP-N domain"/>
    <property type="match status" value="1"/>
</dbReference>
<proteinExistence type="predicted"/>
<dbReference type="SUPFAM" id="SSF48726">
    <property type="entry name" value="Immunoglobulin"/>
    <property type="match status" value="1"/>
</dbReference>
<dbReference type="AlphaFoldDB" id="A0A8J9VZG3"/>
<evidence type="ECO:0000313" key="12">
    <source>
        <dbReference type="Proteomes" id="UP000838412"/>
    </source>
</evidence>
<dbReference type="InterPro" id="IPR055355">
    <property type="entry name" value="ZP-C"/>
</dbReference>
<dbReference type="InterPro" id="IPR001507">
    <property type="entry name" value="ZP_dom"/>
</dbReference>
<feature type="signal peptide" evidence="7">
    <location>
        <begin position="1"/>
        <end position="32"/>
    </location>
</feature>
<dbReference type="InterPro" id="IPR007110">
    <property type="entry name" value="Ig-like_dom"/>
</dbReference>